<evidence type="ECO:0000256" key="5">
    <source>
        <dbReference type="ARBA" id="ARBA00023163"/>
    </source>
</evidence>
<dbReference type="SMART" id="SM00345">
    <property type="entry name" value="HTH_GNTR"/>
    <property type="match status" value="1"/>
</dbReference>
<keyword evidence="7" id="KW-0032">Aminotransferase</keyword>
<keyword evidence="7" id="KW-0808">Transferase</keyword>
<evidence type="ECO:0000256" key="4">
    <source>
        <dbReference type="ARBA" id="ARBA00023125"/>
    </source>
</evidence>
<dbReference type="InterPro" id="IPR015421">
    <property type="entry name" value="PyrdxlP-dep_Trfase_major"/>
</dbReference>
<evidence type="ECO:0000313" key="7">
    <source>
        <dbReference type="EMBL" id="GAA0372971.1"/>
    </source>
</evidence>
<dbReference type="PROSITE" id="PS50949">
    <property type="entry name" value="HTH_GNTR"/>
    <property type="match status" value="1"/>
</dbReference>
<name>A0ABN0XU64_9ACTN</name>
<evidence type="ECO:0000256" key="3">
    <source>
        <dbReference type="ARBA" id="ARBA00023015"/>
    </source>
</evidence>
<dbReference type="Gene3D" id="1.10.10.10">
    <property type="entry name" value="Winged helix-like DNA-binding domain superfamily/Winged helix DNA-binding domain"/>
    <property type="match status" value="1"/>
</dbReference>
<keyword evidence="8" id="KW-1185">Reference proteome</keyword>
<evidence type="ECO:0000313" key="8">
    <source>
        <dbReference type="Proteomes" id="UP001501822"/>
    </source>
</evidence>
<dbReference type="PRINTS" id="PR00035">
    <property type="entry name" value="HTHGNTR"/>
</dbReference>
<sequence>MSRDHFDLPLVVDRDAGTPLSVQLGGQLRAAMGEGRLKAGERLPSSRALASALGVSRTVVTEAYEQLYAEGWIEGRHGSGTYVADISGVAPPGGGFLRAVPPVPADPAPAGGAAIDLRPGVPWVHGLDTPAWRRAWRLAGTVTPDGRPDPRGLPGLRAALVDYLRRSRGVACPVERILVTRGATNGLDLLGAAVLRPGDRVGVEEPGYTKARATLAARGAEVVPCPVDGSGLIVDALPDGLRVVYTTPSHQYPLGGRLPVPRRQALVAWARRTGALIAEDDYDSEFRYDVAPLPALYGLDPEVTVYLGTTAKTLAPDVGVGWLVARPDLVAAITDLRDRVNDRTAMVPQEAVRILIERGDLDRHVRRMRAEYARRRAAVVEALGDLPLRGETAGLHIVLELPPDAATRVVERAAEHGVLLDTMERRFGGPPVVHGLEIGYGAAALAQVRTGCALVRALVREALSGPARAAAG</sequence>
<dbReference type="InterPro" id="IPR004839">
    <property type="entry name" value="Aminotransferase_I/II_large"/>
</dbReference>
<organism evidence="7 8">
    <name type="scientific">Actinoallomurus spadix</name>
    <dbReference type="NCBI Taxonomy" id="79912"/>
    <lineage>
        <taxon>Bacteria</taxon>
        <taxon>Bacillati</taxon>
        <taxon>Actinomycetota</taxon>
        <taxon>Actinomycetes</taxon>
        <taxon>Streptosporangiales</taxon>
        <taxon>Thermomonosporaceae</taxon>
        <taxon>Actinoallomurus</taxon>
    </lineage>
</organism>
<feature type="domain" description="HTH gntR-type" evidence="6">
    <location>
        <begin position="18"/>
        <end position="86"/>
    </location>
</feature>
<dbReference type="RefSeq" id="WP_252809060.1">
    <property type="nucleotide sequence ID" value="NZ_BAAABM010000073.1"/>
</dbReference>
<dbReference type="Gene3D" id="3.40.640.10">
    <property type="entry name" value="Type I PLP-dependent aspartate aminotransferase-like (Major domain)"/>
    <property type="match status" value="1"/>
</dbReference>
<dbReference type="PANTHER" id="PTHR46577">
    <property type="entry name" value="HTH-TYPE TRANSCRIPTIONAL REGULATORY PROTEIN GABR"/>
    <property type="match status" value="1"/>
</dbReference>
<evidence type="ECO:0000256" key="2">
    <source>
        <dbReference type="ARBA" id="ARBA00022898"/>
    </source>
</evidence>
<protein>
    <submittedName>
        <fullName evidence="7">PLP-dependent aminotransferase family protein</fullName>
    </submittedName>
</protein>
<keyword evidence="3" id="KW-0805">Transcription regulation</keyword>
<evidence type="ECO:0000256" key="1">
    <source>
        <dbReference type="ARBA" id="ARBA00005384"/>
    </source>
</evidence>
<dbReference type="Pfam" id="PF00392">
    <property type="entry name" value="GntR"/>
    <property type="match status" value="1"/>
</dbReference>
<gene>
    <name evidence="7" type="ORF">GCM10010151_73760</name>
</gene>
<dbReference type="InterPro" id="IPR036388">
    <property type="entry name" value="WH-like_DNA-bd_sf"/>
</dbReference>
<dbReference type="InterPro" id="IPR036390">
    <property type="entry name" value="WH_DNA-bd_sf"/>
</dbReference>
<dbReference type="CDD" id="cd07377">
    <property type="entry name" value="WHTH_GntR"/>
    <property type="match status" value="1"/>
</dbReference>
<comment type="similarity">
    <text evidence="1">In the C-terminal section; belongs to the class-I pyridoxal-phosphate-dependent aminotransferase family.</text>
</comment>
<dbReference type="GO" id="GO:0008483">
    <property type="term" value="F:transaminase activity"/>
    <property type="evidence" value="ECO:0007669"/>
    <property type="project" value="UniProtKB-KW"/>
</dbReference>
<dbReference type="Proteomes" id="UP001501822">
    <property type="component" value="Unassembled WGS sequence"/>
</dbReference>
<dbReference type="InterPro" id="IPR000524">
    <property type="entry name" value="Tscrpt_reg_HTH_GntR"/>
</dbReference>
<dbReference type="PANTHER" id="PTHR46577:SF1">
    <property type="entry name" value="HTH-TYPE TRANSCRIPTIONAL REGULATORY PROTEIN GABR"/>
    <property type="match status" value="1"/>
</dbReference>
<dbReference type="InterPro" id="IPR015424">
    <property type="entry name" value="PyrdxlP-dep_Trfase"/>
</dbReference>
<dbReference type="EMBL" id="BAAABM010000073">
    <property type="protein sequence ID" value="GAA0372971.1"/>
    <property type="molecule type" value="Genomic_DNA"/>
</dbReference>
<comment type="caution">
    <text evidence="7">The sequence shown here is derived from an EMBL/GenBank/DDBJ whole genome shotgun (WGS) entry which is preliminary data.</text>
</comment>
<dbReference type="Pfam" id="PF00155">
    <property type="entry name" value="Aminotran_1_2"/>
    <property type="match status" value="1"/>
</dbReference>
<dbReference type="SUPFAM" id="SSF46785">
    <property type="entry name" value="Winged helix' DNA-binding domain"/>
    <property type="match status" value="1"/>
</dbReference>
<evidence type="ECO:0000259" key="6">
    <source>
        <dbReference type="PROSITE" id="PS50949"/>
    </source>
</evidence>
<keyword evidence="2" id="KW-0663">Pyridoxal phosphate</keyword>
<dbReference type="InterPro" id="IPR051446">
    <property type="entry name" value="HTH_trans_reg/aminotransferase"/>
</dbReference>
<proteinExistence type="inferred from homology"/>
<keyword evidence="5" id="KW-0804">Transcription</keyword>
<reference evidence="7 8" key="1">
    <citation type="journal article" date="2019" name="Int. J. Syst. Evol. Microbiol.">
        <title>The Global Catalogue of Microorganisms (GCM) 10K type strain sequencing project: providing services to taxonomists for standard genome sequencing and annotation.</title>
        <authorList>
            <consortium name="The Broad Institute Genomics Platform"/>
            <consortium name="The Broad Institute Genome Sequencing Center for Infectious Disease"/>
            <person name="Wu L."/>
            <person name="Ma J."/>
        </authorList>
    </citation>
    <scope>NUCLEOTIDE SEQUENCE [LARGE SCALE GENOMIC DNA]</scope>
    <source>
        <strain evidence="7 8">JCM 3146</strain>
    </source>
</reference>
<accession>A0ABN0XU64</accession>
<dbReference type="SUPFAM" id="SSF53383">
    <property type="entry name" value="PLP-dependent transferases"/>
    <property type="match status" value="1"/>
</dbReference>
<dbReference type="CDD" id="cd00609">
    <property type="entry name" value="AAT_like"/>
    <property type="match status" value="1"/>
</dbReference>
<keyword evidence="4" id="KW-0238">DNA-binding</keyword>